<dbReference type="PROSITE" id="PS51257">
    <property type="entry name" value="PROKAR_LIPOPROTEIN"/>
    <property type="match status" value="1"/>
</dbReference>
<organism evidence="1 2">
    <name type="scientific">Longicatena caecimuris</name>
    <dbReference type="NCBI Taxonomy" id="1796635"/>
    <lineage>
        <taxon>Bacteria</taxon>
        <taxon>Bacillati</taxon>
        <taxon>Bacillota</taxon>
        <taxon>Erysipelotrichia</taxon>
        <taxon>Erysipelotrichales</taxon>
        <taxon>Erysipelotrichaceae</taxon>
        <taxon>Longicatena</taxon>
    </lineage>
</organism>
<dbReference type="Pfam" id="PF06998">
    <property type="entry name" value="DUF1307"/>
    <property type="match status" value="1"/>
</dbReference>
<reference evidence="1 2" key="1">
    <citation type="submission" date="2019-03" db="EMBL/GenBank/DDBJ databases">
        <title>Genomic Encyclopedia of Type Strains, Phase IV (KMG-IV): sequencing the most valuable type-strain genomes for metagenomic binning, comparative biology and taxonomic classification.</title>
        <authorList>
            <person name="Goeker M."/>
        </authorList>
    </citation>
    <scope>NUCLEOTIDE SEQUENCE [LARGE SCALE GENOMIC DNA]</scope>
    <source>
        <strain evidence="1 2">DSM 29481</strain>
    </source>
</reference>
<dbReference type="InterPro" id="IPR009736">
    <property type="entry name" value="DUF1307"/>
</dbReference>
<comment type="caution">
    <text evidence="1">The sequence shown here is derived from an EMBL/GenBank/DDBJ whole genome shotgun (WGS) entry which is preliminary data.</text>
</comment>
<dbReference type="Gene3D" id="3.30.1830.10">
    <property type="entry name" value="YehR-like"/>
    <property type="match status" value="1"/>
</dbReference>
<name>A0A4R3TMF7_9FIRM</name>
<proteinExistence type="predicted"/>
<dbReference type="GeneID" id="73795471"/>
<sequence length="150" mass="15998">MKKLLACLCVVTLLAGCGGSGNKSESKTCSITQNGMTLAATFNAKDDEIKTADMNVTVPASALGGVDLSTLSDDQKKMMQTQLESSLGIKEDDGMKVSFDFKDKDIVVKINMDFTKTDSSSLKKFGFGSDTDMSLKNTVKQAEKQGATCK</sequence>
<protein>
    <submittedName>
        <fullName evidence="1">Uncharacterized lipoprotein YehR (DUF1307 family)</fullName>
    </submittedName>
</protein>
<dbReference type="AlphaFoldDB" id="A0A4R3TMF7"/>
<dbReference type="InterPro" id="IPR036699">
    <property type="entry name" value="YehR-like_sf"/>
</dbReference>
<evidence type="ECO:0000313" key="2">
    <source>
        <dbReference type="Proteomes" id="UP000295773"/>
    </source>
</evidence>
<dbReference type="Proteomes" id="UP000295773">
    <property type="component" value="Unassembled WGS sequence"/>
</dbReference>
<dbReference type="RefSeq" id="WP_008688746.1">
    <property type="nucleotide sequence ID" value="NZ_AP024510.1"/>
</dbReference>
<dbReference type="SUPFAM" id="SSF160704">
    <property type="entry name" value="YehR-like"/>
    <property type="match status" value="1"/>
</dbReference>
<keyword evidence="2" id="KW-1185">Reference proteome</keyword>
<keyword evidence="1" id="KW-0449">Lipoprotein</keyword>
<accession>A0A4R3TMF7</accession>
<evidence type="ECO:0000313" key="1">
    <source>
        <dbReference type="EMBL" id="TCU63671.1"/>
    </source>
</evidence>
<gene>
    <name evidence="1" type="ORF">EDD61_101326</name>
</gene>
<dbReference type="EMBL" id="SMBP01000001">
    <property type="protein sequence ID" value="TCU63671.1"/>
    <property type="molecule type" value="Genomic_DNA"/>
</dbReference>